<keyword evidence="3" id="KW-1185">Reference proteome</keyword>
<evidence type="ECO:0000259" key="1">
    <source>
        <dbReference type="PROSITE" id="PS51391"/>
    </source>
</evidence>
<accession>A0A1B7MZB6</accession>
<reference evidence="2 3" key="1">
    <citation type="submission" date="2016-06" db="EMBL/GenBank/DDBJ databases">
        <title>Comparative genomics of the ectomycorrhizal sister species Rhizopogon vinicolor and Rhizopogon vesiculosus (Basidiomycota: Boletales) reveals a divergence of the mating type B locus.</title>
        <authorList>
            <consortium name="DOE Joint Genome Institute"/>
            <person name="Mujic A.B."/>
            <person name="Kuo A."/>
            <person name="Tritt A."/>
            <person name="Lipzen A."/>
            <person name="Chen C."/>
            <person name="Johnson J."/>
            <person name="Sharma A."/>
            <person name="Barry K."/>
            <person name="Grigoriev I.V."/>
            <person name="Spatafora J.W."/>
        </authorList>
    </citation>
    <scope>NUCLEOTIDE SEQUENCE [LARGE SCALE GENOMIC DNA]</scope>
    <source>
        <strain evidence="2 3">AM-OR11-026</strain>
    </source>
</reference>
<dbReference type="InParanoid" id="A0A1B7MZB6"/>
<name>A0A1B7MZB6_9AGAM</name>
<dbReference type="SMART" id="SM00582">
    <property type="entry name" value="RPR"/>
    <property type="match status" value="1"/>
</dbReference>
<proteinExistence type="predicted"/>
<dbReference type="STRING" id="1314800.A0A1B7MZB6"/>
<dbReference type="InterPro" id="IPR006569">
    <property type="entry name" value="CID_dom"/>
</dbReference>
<dbReference type="Proteomes" id="UP000092154">
    <property type="component" value="Unassembled WGS sequence"/>
</dbReference>
<protein>
    <recommendedName>
        <fullName evidence="1">CID domain-containing protein</fullName>
    </recommendedName>
</protein>
<dbReference type="AlphaFoldDB" id="A0A1B7MZB6"/>
<dbReference type="PROSITE" id="PS51391">
    <property type="entry name" value="CID"/>
    <property type="match status" value="1"/>
</dbReference>
<feature type="non-terminal residue" evidence="2">
    <location>
        <position position="1"/>
    </location>
</feature>
<feature type="domain" description="CID" evidence="1">
    <location>
        <begin position="1"/>
        <end position="146"/>
    </location>
</feature>
<dbReference type="SUPFAM" id="SSF48464">
    <property type="entry name" value="ENTH/VHS domain"/>
    <property type="match status" value="1"/>
</dbReference>
<dbReference type="OrthoDB" id="79367at2759"/>
<dbReference type="Gene3D" id="1.25.40.90">
    <property type="match status" value="1"/>
</dbReference>
<sequence>DFESTLKDVVNAKRLSASKMARLTEIAMKSMEHDTKLVAILYRTHKSLSSSAKVSSLYAFDALARAARGYATKRGITGDSNSSIGNAATFLLKVEGVLDGLFQDMITLGNAEAKEKTKKVLDIWTKSSTFPSPVLARLREIMEDRKGAYHESNMCPLSISSACVIAIFAGVFASNEMRIYTEIRFGYFLCQNP</sequence>
<dbReference type="InterPro" id="IPR008942">
    <property type="entry name" value="ENTH_VHS"/>
</dbReference>
<evidence type="ECO:0000313" key="3">
    <source>
        <dbReference type="Proteomes" id="UP000092154"/>
    </source>
</evidence>
<evidence type="ECO:0000313" key="2">
    <source>
        <dbReference type="EMBL" id="OAX37958.1"/>
    </source>
</evidence>
<organism evidence="2 3">
    <name type="scientific">Rhizopogon vinicolor AM-OR11-026</name>
    <dbReference type="NCBI Taxonomy" id="1314800"/>
    <lineage>
        <taxon>Eukaryota</taxon>
        <taxon>Fungi</taxon>
        <taxon>Dikarya</taxon>
        <taxon>Basidiomycota</taxon>
        <taxon>Agaricomycotina</taxon>
        <taxon>Agaricomycetes</taxon>
        <taxon>Agaricomycetidae</taxon>
        <taxon>Boletales</taxon>
        <taxon>Suillineae</taxon>
        <taxon>Rhizopogonaceae</taxon>
        <taxon>Rhizopogon</taxon>
    </lineage>
</organism>
<dbReference type="Pfam" id="PF04818">
    <property type="entry name" value="CID"/>
    <property type="match status" value="1"/>
</dbReference>
<gene>
    <name evidence="2" type="ORF">K503DRAFT_692395</name>
</gene>
<dbReference type="EMBL" id="KV448321">
    <property type="protein sequence ID" value="OAX37958.1"/>
    <property type="molecule type" value="Genomic_DNA"/>
</dbReference>